<dbReference type="EMBL" id="MN740780">
    <property type="protein sequence ID" value="QHU11271.1"/>
    <property type="molecule type" value="Genomic_DNA"/>
</dbReference>
<dbReference type="Gene3D" id="2.170.16.10">
    <property type="entry name" value="Hedgehog/Intein (Hint) domain"/>
    <property type="match status" value="1"/>
</dbReference>
<dbReference type="Pfam" id="PF14623">
    <property type="entry name" value="Vint"/>
    <property type="match status" value="1"/>
</dbReference>
<dbReference type="Pfam" id="PF14624">
    <property type="entry name" value="Vwaint"/>
    <property type="match status" value="1"/>
</dbReference>
<dbReference type="Gene3D" id="3.40.50.410">
    <property type="entry name" value="von Willebrand factor, type A domain"/>
    <property type="match status" value="1"/>
</dbReference>
<dbReference type="InterPro" id="IPR032838">
    <property type="entry name" value="Vwaint_dom"/>
</dbReference>
<dbReference type="InterPro" id="IPR039510">
    <property type="entry name" value="Vint_dom"/>
</dbReference>
<feature type="domain" description="VWFA" evidence="1">
    <location>
        <begin position="125"/>
        <end position="302"/>
    </location>
</feature>
<evidence type="ECO:0000259" key="1">
    <source>
        <dbReference type="PROSITE" id="PS50234"/>
    </source>
</evidence>
<dbReference type="SUPFAM" id="SSF53300">
    <property type="entry name" value="vWA-like"/>
    <property type="match status" value="1"/>
</dbReference>
<reference evidence="2" key="1">
    <citation type="journal article" date="2020" name="Nature">
        <title>Giant virus diversity and host interactions through global metagenomics.</title>
        <authorList>
            <person name="Schulz F."/>
            <person name="Roux S."/>
            <person name="Paez-Espino D."/>
            <person name="Jungbluth S."/>
            <person name="Walsh D.A."/>
            <person name="Denef V.J."/>
            <person name="McMahon K.D."/>
            <person name="Konstantinidis K.T."/>
            <person name="Eloe-Fadrosh E.A."/>
            <person name="Kyrpides N.C."/>
            <person name="Woyke T."/>
        </authorList>
    </citation>
    <scope>NUCLEOTIDE SEQUENCE</scope>
    <source>
        <strain evidence="2">GVMAG-S-1101165-84</strain>
    </source>
</reference>
<accession>A0A6C0K2B0</accession>
<dbReference type="PROSITE" id="PS50234">
    <property type="entry name" value="VWFA"/>
    <property type="match status" value="1"/>
</dbReference>
<proteinExistence type="predicted"/>
<dbReference type="AlphaFoldDB" id="A0A6C0K2B0"/>
<dbReference type="InterPro" id="IPR051266">
    <property type="entry name" value="CLCR"/>
</dbReference>
<dbReference type="InterPro" id="IPR002035">
    <property type="entry name" value="VWF_A"/>
</dbReference>
<dbReference type="CDD" id="cd00198">
    <property type="entry name" value="vWFA"/>
    <property type="match status" value="1"/>
</dbReference>
<evidence type="ECO:0000313" key="2">
    <source>
        <dbReference type="EMBL" id="QHU11271.1"/>
    </source>
</evidence>
<name>A0A6C0K2B0_9ZZZZ</name>
<protein>
    <recommendedName>
        <fullName evidence="1">VWFA domain-containing protein</fullName>
    </recommendedName>
</protein>
<sequence length="711" mass="76474">MNEGTYRQVIAANPLCPTCRAPISRSVPAINITLRDLVQRLLGSTVATVATVATVPTVATVATVPTVATVATVAMGGAASASASFEPFRGVRLQVGAETHVCADDSRILHLQVKAPADGEEEGADYLLAIDESGSMGSIAWVQVDKGRVGVERIELVKHMVATMAAMMTPRDRVAIVGFSDRVQLRLPLTQMTDSGKALLKSRLEILRADGCTNIYGAVEQLASIASSKDCAGRRIVGMLLTDGIPTESIPPVTGGRRTMPMIQERIKVTNPWTMHAVGFSSDVNSSLLEQLAAWGNGRMLFVPSGDMVSTNGINLAAYEKTVASKGITVYYTVNGTRHSMHTGPVAFGTSRDFMIPLPVGAVVSGIDAPEAAGFIIPPEGDRHLCRQAFVELLTQIIGEGERAMAVYRDIYTILPELQARLDAFHARYAKSADPCTQAMLRDVTSKVDGEQQVRLALGFLGQNNWGMPYLRAYRDHMRDQVCMNFKDPGLKTFETPRFLACQALGDAAFATIPPPFLHKQGYVAATVDYSSAFNNSGGSCFEGSMPVVMADGSTKAIRDIRKGDVVKGGSKVRYSVEFNAYAPSQPMAQLTPKVAVTPWHPCRRVGEAGAWSFPANHVQYAARPLKTVYNLVLESGHIVEADGYTFVTLGHGFQEVPLVHAFFGTDECIKALEGQPGAAEGRPVYENCVAIKKDGMIVGWEDQKAECAIA</sequence>
<dbReference type="SUPFAM" id="SSF51294">
    <property type="entry name" value="Hedgehog/intein (Hint) domain"/>
    <property type="match status" value="1"/>
</dbReference>
<dbReference type="PANTHER" id="PTHR10579">
    <property type="entry name" value="CALCIUM-ACTIVATED CHLORIDE CHANNEL REGULATOR"/>
    <property type="match status" value="1"/>
</dbReference>
<organism evidence="2">
    <name type="scientific">viral metagenome</name>
    <dbReference type="NCBI Taxonomy" id="1070528"/>
    <lineage>
        <taxon>unclassified sequences</taxon>
        <taxon>metagenomes</taxon>
        <taxon>organismal metagenomes</taxon>
    </lineage>
</organism>
<dbReference type="Pfam" id="PF13519">
    <property type="entry name" value="VWA_2"/>
    <property type="match status" value="1"/>
</dbReference>
<dbReference type="PANTHER" id="PTHR10579:SF43">
    <property type="entry name" value="ZINC FINGER (C3HC4-TYPE RING FINGER) FAMILY PROTEIN"/>
    <property type="match status" value="1"/>
</dbReference>
<dbReference type="SMART" id="SM00327">
    <property type="entry name" value="VWA"/>
    <property type="match status" value="1"/>
</dbReference>
<dbReference type="InterPro" id="IPR036465">
    <property type="entry name" value="vWFA_dom_sf"/>
</dbReference>
<dbReference type="InterPro" id="IPR036844">
    <property type="entry name" value="Hint_dom_sf"/>
</dbReference>